<evidence type="ECO:0000256" key="5">
    <source>
        <dbReference type="SAM" id="Phobius"/>
    </source>
</evidence>
<keyword evidence="4 5" id="KW-0472">Membrane</keyword>
<name>A0A455SM03_9CHLR</name>
<keyword evidence="2 5" id="KW-0812">Transmembrane</keyword>
<evidence type="ECO:0000256" key="4">
    <source>
        <dbReference type="ARBA" id="ARBA00023136"/>
    </source>
</evidence>
<gene>
    <name evidence="7" type="ORF">KTC_26930</name>
</gene>
<dbReference type="GO" id="GO:0000271">
    <property type="term" value="P:polysaccharide biosynthetic process"/>
    <property type="evidence" value="ECO:0007669"/>
    <property type="project" value="InterPro"/>
</dbReference>
<proteinExistence type="predicted"/>
<dbReference type="InterPro" id="IPR007267">
    <property type="entry name" value="GtrA_DPMS_TM"/>
</dbReference>
<feature type="transmembrane region" description="Helical" evidence="5">
    <location>
        <begin position="56"/>
        <end position="76"/>
    </location>
</feature>
<keyword evidence="3 5" id="KW-1133">Transmembrane helix</keyword>
<sequence>MALLGLFTYWGIHALLATCIAFFLSAQVNFLCSSVFTWHDRTEANASPLLWFQRWLTFHGTIACSGVLNASLFWLAHRFVPLMVASAFGIAGAALLNFCIFHYLVFRKQPLKPTFATRATLRKEQARWQ</sequence>
<organism evidence="7">
    <name type="scientific">Thermosporothrix sp. COM3</name>
    <dbReference type="NCBI Taxonomy" id="2490863"/>
    <lineage>
        <taxon>Bacteria</taxon>
        <taxon>Bacillati</taxon>
        <taxon>Chloroflexota</taxon>
        <taxon>Ktedonobacteria</taxon>
        <taxon>Ktedonobacterales</taxon>
        <taxon>Thermosporotrichaceae</taxon>
        <taxon>Thermosporothrix</taxon>
    </lineage>
</organism>
<evidence type="ECO:0000259" key="6">
    <source>
        <dbReference type="Pfam" id="PF04138"/>
    </source>
</evidence>
<evidence type="ECO:0000256" key="1">
    <source>
        <dbReference type="ARBA" id="ARBA00004141"/>
    </source>
</evidence>
<feature type="transmembrane region" description="Helical" evidence="5">
    <location>
        <begin position="12"/>
        <end position="36"/>
    </location>
</feature>
<protein>
    <recommendedName>
        <fullName evidence="6">GtrA/DPMS transmembrane domain-containing protein</fullName>
    </recommendedName>
</protein>
<dbReference type="Pfam" id="PF04138">
    <property type="entry name" value="GtrA_DPMS_TM"/>
    <property type="match status" value="1"/>
</dbReference>
<accession>A0A455SM03</accession>
<feature type="domain" description="GtrA/DPMS transmembrane" evidence="6">
    <location>
        <begin position="3"/>
        <end position="106"/>
    </location>
</feature>
<evidence type="ECO:0000256" key="3">
    <source>
        <dbReference type="ARBA" id="ARBA00022989"/>
    </source>
</evidence>
<comment type="subcellular location">
    <subcellularLocation>
        <location evidence="1">Membrane</location>
        <topology evidence="1">Multi-pass membrane protein</topology>
    </subcellularLocation>
</comment>
<dbReference type="EMBL" id="AP019376">
    <property type="protein sequence ID" value="BBH87942.1"/>
    <property type="molecule type" value="Genomic_DNA"/>
</dbReference>
<evidence type="ECO:0000313" key="7">
    <source>
        <dbReference type="EMBL" id="BBH87942.1"/>
    </source>
</evidence>
<dbReference type="GO" id="GO:0016020">
    <property type="term" value="C:membrane"/>
    <property type="evidence" value="ECO:0007669"/>
    <property type="project" value="UniProtKB-SubCell"/>
</dbReference>
<feature type="transmembrane region" description="Helical" evidence="5">
    <location>
        <begin position="82"/>
        <end position="105"/>
    </location>
</feature>
<evidence type="ECO:0000256" key="2">
    <source>
        <dbReference type="ARBA" id="ARBA00022692"/>
    </source>
</evidence>
<reference evidence="7" key="1">
    <citation type="submission" date="2018-12" db="EMBL/GenBank/DDBJ databases">
        <title>Novel natural products biosynthetic potential of the class Ktedonobacteria.</title>
        <authorList>
            <person name="Zheng Y."/>
            <person name="Saitou A."/>
            <person name="Wang C.M."/>
            <person name="Toyoda A."/>
            <person name="Minakuchi Y."/>
            <person name="Sekiguchi Y."/>
            <person name="Ueda K."/>
            <person name="Takano H."/>
            <person name="Sakai Y."/>
            <person name="Yokota A."/>
            <person name="Yabe S."/>
        </authorList>
    </citation>
    <scope>NUCLEOTIDE SEQUENCE</scope>
    <source>
        <strain evidence="7">COM3</strain>
    </source>
</reference>
<dbReference type="AlphaFoldDB" id="A0A455SM03"/>